<feature type="transmembrane region" description="Helical" evidence="2">
    <location>
        <begin position="389"/>
        <end position="412"/>
    </location>
</feature>
<dbReference type="EMBL" id="JAIWYP010000016">
    <property type="protein sequence ID" value="KAH3693790.1"/>
    <property type="molecule type" value="Genomic_DNA"/>
</dbReference>
<evidence type="ECO:0000313" key="7">
    <source>
        <dbReference type="Proteomes" id="UP000828390"/>
    </source>
</evidence>
<keyword evidence="2" id="KW-0812">Transmembrane</keyword>
<keyword evidence="1" id="KW-1015">Disulfide bond</keyword>
<dbReference type="InterPro" id="IPR013783">
    <property type="entry name" value="Ig-like_fold"/>
</dbReference>
<dbReference type="InterPro" id="IPR001304">
    <property type="entry name" value="C-type_lectin-like"/>
</dbReference>
<dbReference type="InterPro" id="IPR016187">
    <property type="entry name" value="CTDL_fold"/>
</dbReference>
<dbReference type="InterPro" id="IPR003961">
    <property type="entry name" value="FN3_dom"/>
</dbReference>
<feature type="signal peptide" evidence="3">
    <location>
        <begin position="1"/>
        <end position="19"/>
    </location>
</feature>
<dbReference type="SUPFAM" id="SSF48726">
    <property type="entry name" value="Immunoglobulin"/>
    <property type="match status" value="1"/>
</dbReference>
<dbReference type="PROSITE" id="PS50835">
    <property type="entry name" value="IG_LIKE"/>
    <property type="match status" value="1"/>
</dbReference>
<dbReference type="Proteomes" id="UP000828390">
    <property type="component" value="Unassembled WGS sequence"/>
</dbReference>
<dbReference type="Gene3D" id="2.60.40.10">
    <property type="entry name" value="Immunoglobulins"/>
    <property type="match status" value="2"/>
</dbReference>
<gene>
    <name evidence="6" type="ORF">DPMN_081230</name>
</gene>
<evidence type="ECO:0000256" key="1">
    <source>
        <dbReference type="ARBA" id="ARBA00023157"/>
    </source>
</evidence>
<evidence type="ECO:0000313" key="6">
    <source>
        <dbReference type="EMBL" id="KAH3693790.1"/>
    </source>
</evidence>
<organism evidence="6 7">
    <name type="scientific">Dreissena polymorpha</name>
    <name type="common">Zebra mussel</name>
    <name type="synonym">Mytilus polymorpha</name>
    <dbReference type="NCBI Taxonomy" id="45954"/>
    <lineage>
        <taxon>Eukaryota</taxon>
        <taxon>Metazoa</taxon>
        <taxon>Spiralia</taxon>
        <taxon>Lophotrochozoa</taxon>
        <taxon>Mollusca</taxon>
        <taxon>Bivalvia</taxon>
        <taxon>Autobranchia</taxon>
        <taxon>Heteroconchia</taxon>
        <taxon>Euheterodonta</taxon>
        <taxon>Imparidentia</taxon>
        <taxon>Neoheterodontei</taxon>
        <taxon>Myida</taxon>
        <taxon>Dreissenoidea</taxon>
        <taxon>Dreissenidae</taxon>
        <taxon>Dreissena</taxon>
    </lineage>
</organism>
<dbReference type="InterPro" id="IPR050111">
    <property type="entry name" value="C-type_lectin/snaclec_domain"/>
</dbReference>
<reference evidence="6" key="1">
    <citation type="journal article" date="2019" name="bioRxiv">
        <title>The Genome of the Zebra Mussel, Dreissena polymorpha: A Resource for Invasive Species Research.</title>
        <authorList>
            <person name="McCartney M.A."/>
            <person name="Auch B."/>
            <person name="Kono T."/>
            <person name="Mallez S."/>
            <person name="Zhang Y."/>
            <person name="Obille A."/>
            <person name="Becker A."/>
            <person name="Abrahante J.E."/>
            <person name="Garbe J."/>
            <person name="Badalamenti J.P."/>
            <person name="Herman A."/>
            <person name="Mangelson H."/>
            <person name="Liachko I."/>
            <person name="Sullivan S."/>
            <person name="Sone E.D."/>
            <person name="Koren S."/>
            <person name="Silverstein K.A.T."/>
            <person name="Beckman K.B."/>
            <person name="Gohl D.M."/>
        </authorList>
    </citation>
    <scope>NUCLEOTIDE SEQUENCE</scope>
    <source>
        <strain evidence="6">Duluth1</strain>
        <tissue evidence="6">Whole animal</tissue>
    </source>
</reference>
<dbReference type="InterPro" id="IPR036179">
    <property type="entry name" value="Ig-like_dom_sf"/>
</dbReference>
<keyword evidence="7" id="KW-1185">Reference proteome</keyword>
<evidence type="ECO:0000259" key="4">
    <source>
        <dbReference type="PROSITE" id="PS50041"/>
    </source>
</evidence>
<feature type="chain" id="PRO_5039262506" description="Ig-like domain-containing protein" evidence="3">
    <location>
        <begin position="20"/>
        <end position="490"/>
    </location>
</feature>
<dbReference type="Pfam" id="PF08205">
    <property type="entry name" value="C2-set_2"/>
    <property type="match status" value="1"/>
</dbReference>
<dbReference type="Gene3D" id="3.10.100.10">
    <property type="entry name" value="Mannose-Binding Protein A, subunit A"/>
    <property type="match status" value="1"/>
</dbReference>
<proteinExistence type="predicted"/>
<sequence>MWTSCIIVTLFAFCEVGVSVPVSCQLEKDIPLDIPLNTSSCYVYANTCHTWVEAASECSIQGCYLYKITDDESFEDIKSVILQRGLCNSGVWIGSTRTHSGQFQWEDGTPTNTSTAYWLQEEPNNCCGKNESCVEIRNFNGLLLNDESCDQPRGYACQCQRIPVSNVSIKNLSDTFLKINGSTSSVEFECTVPRSRPKATIMWFKNTSGHVSLAIDSTETRTIANIDRTYMTIGRLNISVSQADNHLGVYCAASNGVGNVHRTDQVTLIFESDSPLYFYIIEETVTETFAVVTWLPSSNHRLPQTFQLQYRSSGSAAWRNTTIDERVSNNRREMFVVLDDLQSDTEYQAELFSFDIHARSKSLHYTFFTKAHDTKSMINKSQPEKDAPIGAIVGGVVSGCVILLFVAVVILMRRKYDITVNIKRKGEETGNLGTAKFSSSAVVDESYSTLSQMSMHQSDQYEVLSGPLPSNKLQHECLDPKENPCYNEMT</sequence>
<keyword evidence="2" id="KW-1133">Transmembrane helix</keyword>
<dbReference type="SUPFAM" id="SSF56436">
    <property type="entry name" value="C-type lectin-like"/>
    <property type="match status" value="1"/>
</dbReference>
<dbReference type="CDD" id="cd00037">
    <property type="entry name" value="CLECT"/>
    <property type="match status" value="1"/>
</dbReference>
<evidence type="ECO:0000256" key="3">
    <source>
        <dbReference type="SAM" id="SignalP"/>
    </source>
</evidence>
<evidence type="ECO:0000256" key="2">
    <source>
        <dbReference type="SAM" id="Phobius"/>
    </source>
</evidence>
<keyword evidence="3" id="KW-0732">Signal</keyword>
<dbReference type="PROSITE" id="PS50041">
    <property type="entry name" value="C_TYPE_LECTIN_2"/>
    <property type="match status" value="1"/>
</dbReference>
<accession>A0A9D4BFQ9</accession>
<evidence type="ECO:0000259" key="5">
    <source>
        <dbReference type="PROSITE" id="PS50835"/>
    </source>
</evidence>
<dbReference type="CDD" id="cd00063">
    <property type="entry name" value="FN3"/>
    <property type="match status" value="1"/>
</dbReference>
<dbReference type="Pfam" id="PF00059">
    <property type="entry name" value="Lectin_C"/>
    <property type="match status" value="1"/>
</dbReference>
<feature type="domain" description="Ig-like" evidence="5">
    <location>
        <begin position="163"/>
        <end position="267"/>
    </location>
</feature>
<dbReference type="AlphaFoldDB" id="A0A9D4BFQ9"/>
<evidence type="ECO:0008006" key="8">
    <source>
        <dbReference type="Google" id="ProtNLM"/>
    </source>
</evidence>
<protein>
    <recommendedName>
        <fullName evidence="8">Ig-like domain-containing protein</fullName>
    </recommendedName>
</protein>
<comment type="caution">
    <text evidence="6">The sequence shown here is derived from an EMBL/GenBank/DDBJ whole genome shotgun (WGS) entry which is preliminary data.</text>
</comment>
<dbReference type="InterPro" id="IPR013162">
    <property type="entry name" value="CD80_C2-set"/>
</dbReference>
<keyword evidence="2" id="KW-0472">Membrane</keyword>
<feature type="domain" description="C-type lectin" evidence="4">
    <location>
        <begin position="37"/>
        <end position="158"/>
    </location>
</feature>
<dbReference type="InterPro" id="IPR007110">
    <property type="entry name" value="Ig-like_dom"/>
</dbReference>
<dbReference type="SMART" id="SM00034">
    <property type="entry name" value="CLECT"/>
    <property type="match status" value="1"/>
</dbReference>
<dbReference type="InterPro" id="IPR036116">
    <property type="entry name" value="FN3_sf"/>
</dbReference>
<dbReference type="InterPro" id="IPR016186">
    <property type="entry name" value="C-type_lectin-like/link_sf"/>
</dbReference>
<reference evidence="6" key="2">
    <citation type="submission" date="2020-11" db="EMBL/GenBank/DDBJ databases">
        <authorList>
            <person name="McCartney M.A."/>
            <person name="Auch B."/>
            <person name="Kono T."/>
            <person name="Mallez S."/>
            <person name="Becker A."/>
            <person name="Gohl D.M."/>
            <person name="Silverstein K.A.T."/>
            <person name="Koren S."/>
            <person name="Bechman K.B."/>
            <person name="Herman A."/>
            <person name="Abrahante J.E."/>
            <person name="Garbe J."/>
        </authorList>
    </citation>
    <scope>NUCLEOTIDE SEQUENCE</scope>
    <source>
        <strain evidence="6">Duluth1</strain>
        <tissue evidence="6">Whole animal</tissue>
    </source>
</reference>
<dbReference type="CDD" id="cd12087">
    <property type="entry name" value="TM_EGFR-like"/>
    <property type="match status" value="1"/>
</dbReference>
<name>A0A9D4BFQ9_DREPO</name>
<dbReference type="SUPFAM" id="SSF49265">
    <property type="entry name" value="Fibronectin type III"/>
    <property type="match status" value="1"/>
</dbReference>
<dbReference type="PANTHER" id="PTHR22803">
    <property type="entry name" value="MANNOSE, PHOSPHOLIPASE, LECTIN RECEPTOR RELATED"/>
    <property type="match status" value="1"/>
</dbReference>